<evidence type="ECO:0000313" key="2">
    <source>
        <dbReference type="Proteomes" id="UP000237105"/>
    </source>
</evidence>
<dbReference type="EMBL" id="JXTB01000465">
    <property type="protein sequence ID" value="PON39450.1"/>
    <property type="molecule type" value="Genomic_DNA"/>
</dbReference>
<dbReference type="AlphaFoldDB" id="A0A2P5ASC8"/>
<sequence>KDVHIITILQIQWNNSATSVYLIQWNNSWRLVSRFDNHWTTTNVLPVV</sequence>
<dbReference type="Proteomes" id="UP000237105">
    <property type="component" value="Unassembled WGS sequence"/>
</dbReference>
<protein>
    <submittedName>
        <fullName evidence="1">Uncharacterized protein</fullName>
    </submittedName>
</protein>
<proteinExistence type="predicted"/>
<keyword evidence="2" id="KW-1185">Reference proteome</keyword>
<organism evidence="1 2">
    <name type="scientific">Parasponia andersonii</name>
    <name type="common">Sponia andersonii</name>
    <dbReference type="NCBI Taxonomy" id="3476"/>
    <lineage>
        <taxon>Eukaryota</taxon>
        <taxon>Viridiplantae</taxon>
        <taxon>Streptophyta</taxon>
        <taxon>Embryophyta</taxon>
        <taxon>Tracheophyta</taxon>
        <taxon>Spermatophyta</taxon>
        <taxon>Magnoliopsida</taxon>
        <taxon>eudicotyledons</taxon>
        <taxon>Gunneridae</taxon>
        <taxon>Pentapetalae</taxon>
        <taxon>rosids</taxon>
        <taxon>fabids</taxon>
        <taxon>Rosales</taxon>
        <taxon>Cannabaceae</taxon>
        <taxon>Parasponia</taxon>
    </lineage>
</organism>
<accession>A0A2P5ASC8</accession>
<evidence type="ECO:0000313" key="1">
    <source>
        <dbReference type="EMBL" id="PON39450.1"/>
    </source>
</evidence>
<name>A0A2P5ASC8_PARAD</name>
<comment type="caution">
    <text evidence="1">The sequence shown here is derived from an EMBL/GenBank/DDBJ whole genome shotgun (WGS) entry which is preliminary data.</text>
</comment>
<reference evidence="2" key="1">
    <citation type="submission" date="2016-06" db="EMBL/GenBank/DDBJ databases">
        <title>Parallel loss of symbiosis genes in relatives of nitrogen-fixing non-legume Parasponia.</title>
        <authorList>
            <person name="Van Velzen R."/>
            <person name="Holmer R."/>
            <person name="Bu F."/>
            <person name="Rutten L."/>
            <person name="Van Zeijl A."/>
            <person name="Liu W."/>
            <person name="Santuari L."/>
            <person name="Cao Q."/>
            <person name="Sharma T."/>
            <person name="Shen D."/>
            <person name="Roswanjaya Y."/>
            <person name="Wardhani T."/>
            <person name="Kalhor M.S."/>
            <person name="Jansen J."/>
            <person name="Van den Hoogen J."/>
            <person name="Gungor B."/>
            <person name="Hartog M."/>
            <person name="Hontelez J."/>
            <person name="Verver J."/>
            <person name="Yang W.-C."/>
            <person name="Schijlen E."/>
            <person name="Repin R."/>
            <person name="Schilthuizen M."/>
            <person name="Schranz E."/>
            <person name="Heidstra R."/>
            <person name="Miyata K."/>
            <person name="Fedorova E."/>
            <person name="Kohlen W."/>
            <person name="Bisseling T."/>
            <person name="Smit S."/>
            <person name="Geurts R."/>
        </authorList>
    </citation>
    <scope>NUCLEOTIDE SEQUENCE [LARGE SCALE GENOMIC DNA]</scope>
    <source>
        <strain evidence="2">cv. WU1-14</strain>
    </source>
</reference>
<gene>
    <name evidence="1" type="ORF">PanWU01x14_304830</name>
</gene>
<dbReference type="OrthoDB" id="10396053at2759"/>
<feature type="non-terminal residue" evidence="1">
    <location>
        <position position="1"/>
    </location>
</feature>